<dbReference type="PANTHER" id="PTHR28083:SF1">
    <property type="entry name" value="GOOD FOR FULL DBP5 ACTIVITY PROTEIN 2"/>
    <property type="match status" value="1"/>
</dbReference>
<dbReference type="Pfam" id="PF21762">
    <property type="entry name" value="DEDDh_C"/>
    <property type="match status" value="1"/>
</dbReference>
<protein>
    <recommendedName>
        <fullName evidence="1">Gfd2/YDR514C-like C-terminal domain-containing protein</fullName>
    </recommendedName>
</protein>
<dbReference type="OrthoDB" id="5953249at2759"/>
<evidence type="ECO:0000313" key="2">
    <source>
        <dbReference type="EMBL" id="KAF2489535.1"/>
    </source>
</evidence>
<dbReference type="AlphaFoldDB" id="A0A6A6QAW1"/>
<feature type="domain" description="Gfd2/YDR514C-like C-terminal" evidence="1">
    <location>
        <begin position="158"/>
        <end position="244"/>
    </location>
</feature>
<proteinExistence type="predicted"/>
<dbReference type="GO" id="GO:0005634">
    <property type="term" value="C:nucleus"/>
    <property type="evidence" value="ECO:0007669"/>
    <property type="project" value="TreeGrafter"/>
</dbReference>
<keyword evidence="3" id="KW-1185">Reference proteome</keyword>
<reference evidence="2" key="1">
    <citation type="journal article" date="2020" name="Stud. Mycol.">
        <title>101 Dothideomycetes genomes: a test case for predicting lifestyles and emergence of pathogens.</title>
        <authorList>
            <person name="Haridas S."/>
            <person name="Albert R."/>
            <person name="Binder M."/>
            <person name="Bloem J."/>
            <person name="Labutti K."/>
            <person name="Salamov A."/>
            <person name="Andreopoulos B."/>
            <person name="Baker S."/>
            <person name="Barry K."/>
            <person name="Bills G."/>
            <person name="Bluhm B."/>
            <person name="Cannon C."/>
            <person name="Castanera R."/>
            <person name="Culley D."/>
            <person name="Daum C."/>
            <person name="Ezra D."/>
            <person name="Gonzalez J."/>
            <person name="Henrissat B."/>
            <person name="Kuo A."/>
            <person name="Liang C."/>
            <person name="Lipzen A."/>
            <person name="Lutzoni F."/>
            <person name="Magnuson J."/>
            <person name="Mondo S."/>
            <person name="Nolan M."/>
            <person name="Ohm R."/>
            <person name="Pangilinan J."/>
            <person name="Park H.-J."/>
            <person name="Ramirez L."/>
            <person name="Alfaro M."/>
            <person name="Sun H."/>
            <person name="Tritt A."/>
            <person name="Yoshinaga Y."/>
            <person name="Zwiers L.-H."/>
            <person name="Turgeon B."/>
            <person name="Goodwin S."/>
            <person name="Spatafora J."/>
            <person name="Crous P."/>
            <person name="Grigoriev I."/>
        </authorList>
    </citation>
    <scope>NUCLEOTIDE SEQUENCE</scope>
    <source>
        <strain evidence="2">CBS 269.34</strain>
    </source>
</reference>
<dbReference type="InterPro" id="IPR040151">
    <property type="entry name" value="Gfd2/YDR514C-like"/>
</dbReference>
<name>A0A6A6QAW1_9PEZI</name>
<dbReference type="Proteomes" id="UP000799750">
    <property type="component" value="Unassembled WGS sequence"/>
</dbReference>
<evidence type="ECO:0000313" key="3">
    <source>
        <dbReference type="Proteomes" id="UP000799750"/>
    </source>
</evidence>
<dbReference type="EMBL" id="MU004199">
    <property type="protein sequence ID" value="KAF2489535.1"/>
    <property type="molecule type" value="Genomic_DNA"/>
</dbReference>
<gene>
    <name evidence="2" type="ORF">BU16DRAFT_567708</name>
</gene>
<dbReference type="SUPFAM" id="SSF53098">
    <property type="entry name" value="Ribonuclease H-like"/>
    <property type="match status" value="1"/>
</dbReference>
<dbReference type="InterPro" id="IPR048519">
    <property type="entry name" value="Gfd2/YDR514C-like_C"/>
</dbReference>
<dbReference type="PANTHER" id="PTHR28083">
    <property type="entry name" value="GOOD FOR FULL DBP5 ACTIVITY PROTEIN 2"/>
    <property type="match status" value="1"/>
</dbReference>
<sequence length="336" mass="37648">MASISSKLMPPLFRKHGEPQLPLSREEGEKLLSLALGFKFNRLGPTRGGKAYSRHDREAFAERHPTIPKNAVLVSVDFESLSWLPSLHPLYGKITEVESAFFDCRKADEHQSWEWVGEDVTAKHYIVGEYAHIRLISMTGVVIHYTPPTSLPTARSTTPAPETKYRTIILIAHAFENEDNYLRHQLEISYSDVDVYAVIDTQILLCGKRQRPPGLRELLVNRYGIMPETLHNGANDAVYTVAMVLFHAVDKEDNWKLTPTRWLANLKMRIEKEAGVGAAKNDLEKALEKLTVEGPTIQTIERTAHAPDTDPAKDAERIRAARLARLGGGAAQKLGI</sequence>
<evidence type="ECO:0000259" key="1">
    <source>
        <dbReference type="Pfam" id="PF21762"/>
    </source>
</evidence>
<dbReference type="InterPro" id="IPR012337">
    <property type="entry name" value="RNaseH-like_sf"/>
</dbReference>
<organism evidence="2 3">
    <name type="scientific">Lophium mytilinum</name>
    <dbReference type="NCBI Taxonomy" id="390894"/>
    <lineage>
        <taxon>Eukaryota</taxon>
        <taxon>Fungi</taxon>
        <taxon>Dikarya</taxon>
        <taxon>Ascomycota</taxon>
        <taxon>Pezizomycotina</taxon>
        <taxon>Dothideomycetes</taxon>
        <taxon>Pleosporomycetidae</taxon>
        <taxon>Mytilinidiales</taxon>
        <taxon>Mytilinidiaceae</taxon>
        <taxon>Lophium</taxon>
    </lineage>
</organism>
<accession>A0A6A6QAW1</accession>